<proteinExistence type="predicted"/>
<comment type="caution">
    <text evidence="2">The sequence shown here is derived from an EMBL/GenBank/DDBJ whole genome shotgun (WGS) entry which is preliminary data.</text>
</comment>
<accession>A0A7X0PH07</accession>
<feature type="region of interest" description="Disordered" evidence="1">
    <location>
        <begin position="1"/>
        <end position="28"/>
    </location>
</feature>
<protein>
    <submittedName>
        <fullName evidence="2">Uncharacterized protein</fullName>
    </submittedName>
</protein>
<dbReference type="RefSeq" id="WP_184860420.1">
    <property type="nucleotide sequence ID" value="NZ_JACHLK010000008.1"/>
</dbReference>
<reference evidence="2 3" key="1">
    <citation type="submission" date="2020-08" db="EMBL/GenBank/DDBJ databases">
        <title>Functional genomics of gut bacteria from endangered species of beetles.</title>
        <authorList>
            <person name="Carlos-Shanley C."/>
        </authorList>
    </citation>
    <scope>NUCLEOTIDE SEQUENCE [LARGE SCALE GENOMIC DNA]</scope>
    <source>
        <strain evidence="2 3">S00198</strain>
    </source>
</reference>
<sequence>MPPRVRHSLGCAHRQRTDEKIQWPEDRQETSFNERSKYLICIEIHGLPFWQATYRKHALARPAGLHTGDINKVIHRIFELPEKTSTNQTLARET</sequence>
<dbReference type="Proteomes" id="UP000575083">
    <property type="component" value="Unassembled WGS sequence"/>
</dbReference>
<evidence type="ECO:0000256" key="1">
    <source>
        <dbReference type="SAM" id="MobiDB-lite"/>
    </source>
</evidence>
<keyword evidence="3" id="KW-1185">Reference proteome</keyword>
<name>A0A7X0PH07_9BURK</name>
<feature type="compositionally biased region" description="Basic and acidic residues" evidence="1">
    <location>
        <begin position="15"/>
        <end position="28"/>
    </location>
</feature>
<dbReference type="AlphaFoldDB" id="A0A7X0PH07"/>
<organism evidence="2 3">
    <name type="scientific">Acidovorax soli</name>
    <dbReference type="NCBI Taxonomy" id="592050"/>
    <lineage>
        <taxon>Bacteria</taxon>
        <taxon>Pseudomonadati</taxon>
        <taxon>Pseudomonadota</taxon>
        <taxon>Betaproteobacteria</taxon>
        <taxon>Burkholderiales</taxon>
        <taxon>Comamonadaceae</taxon>
        <taxon>Acidovorax</taxon>
    </lineage>
</organism>
<dbReference type="EMBL" id="JACHLK010000008">
    <property type="protein sequence ID" value="MBB6561412.1"/>
    <property type="molecule type" value="Genomic_DNA"/>
</dbReference>
<evidence type="ECO:0000313" key="3">
    <source>
        <dbReference type="Proteomes" id="UP000575083"/>
    </source>
</evidence>
<gene>
    <name evidence="2" type="ORF">HNP48_004105</name>
</gene>
<evidence type="ECO:0000313" key="2">
    <source>
        <dbReference type="EMBL" id="MBB6561412.1"/>
    </source>
</evidence>